<dbReference type="InterPro" id="IPR003018">
    <property type="entry name" value="GAF"/>
</dbReference>
<dbReference type="InterPro" id="IPR005561">
    <property type="entry name" value="ANTAR"/>
</dbReference>
<evidence type="ECO:0000256" key="1">
    <source>
        <dbReference type="ARBA" id="ARBA00022679"/>
    </source>
</evidence>
<evidence type="ECO:0000259" key="5">
    <source>
        <dbReference type="PROSITE" id="PS50921"/>
    </source>
</evidence>
<dbReference type="Proteomes" id="UP001519295">
    <property type="component" value="Unassembled WGS sequence"/>
</dbReference>
<evidence type="ECO:0000256" key="2">
    <source>
        <dbReference type="ARBA" id="ARBA00022777"/>
    </source>
</evidence>
<feature type="domain" description="ANTAR" evidence="5">
    <location>
        <begin position="170"/>
        <end position="231"/>
    </location>
</feature>
<dbReference type="Gene3D" id="3.30.450.40">
    <property type="match status" value="1"/>
</dbReference>
<gene>
    <name evidence="6" type="ORF">JOF36_003307</name>
</gene>
<evidence type="ECO:0000256" key="4">
    <source>
        <dbReference type="ARBA" id="ARBA00023163"/>
    </source>
</evidence>
<name>A0ABS4VUN1_9PSEU</name>
<dbReference type="InterPro" id="IPR036388">
    <property type="entry name" value="WH-like_DNA-bd_sf"/>
</dbReference>
<dbReference type="Pfam" id="PF13185">
    <property type="entry name" value="GAF_2"/>
    <property type="match status" value="1"/>
</dbReference>
<dbReference type="SUPFAM" id="SSF52172">
    <property type="entry name" value="CheY-like"/>
    <property type="match status" value="1"/>
</dbReference>
<keyword evidence="1" id="KW-0808">Transferase</keyword>
<organism evidence="6 7">
    <name type="scientific">Pseudonocardia parietis</name>
    <dbReference type="NCBI Taxonomy" id="570936"/>
    <lineage>
        <taxon>Bacteria</taxon>
        <taxon>Bacillati</taxon>
        <taxon>Actinomycetota</taxon>
        <taxon>Actinomycetes</taxon>
        <taxon>Pseudonocardiales</taxon>
        <taxon>Pseudonocardiaceae</taxon>
        <taxon>Pseudonocardia</taxon>
    </lineage>
</organism>
<dbReference type="InterPro" id="IPR011006">
    <property type="entry name" value="CheY-like_superfamily"/>
</dbReference>
<dbReference type="SUPFAM" id="SSF55781">
    <property type="entry name" value="GAF domain-like"/>
    <property type="match status" value="1"/>
</dbReference>
<dbReference type="InterPro" id="IPR012074">
    <property type="entry name" value="GAF_ANTAR"/>
</dbReference>
<keyword evidence="3" id="KW-0805">Transcription regulation</keyword>
<keyword evidence="2" id="KW-0418">Kinase</keyword>
<dbReference type="RefSeq" id="WP_210027734.1">
    <property type="nucleotide sequence ID" value="NZ_JAGINU010000001.1"/>
</dbReference>
<dbReference type="EMBL" id="JAGINU010000001">
    <property type="protein sequence ID" value="MBP2367611.1"/>
    <property type="molecule type" value="Genomic_DNA"/>
</dbReference>
<keyword evidence="7" id="KW-1185">Reference proteome</keyword>
<evidence type="ECO:0000313" key="6">
    <source>
        <dbReference type="EMBL" id="MBP2367611.1"/>
    </source>
</evidence>
<reference evidence="6 7" key="1">
    <citation type="submission" date="2021-03" db="EMBL/GenBank/DDBJ databases">
        <title>Sequencing the genomes of 1000 actinobacteria strains.</title>
        <authorList>
            <person name="Klenk H.-P."/>
        </authorList>
    </citation>
    <scope>NUCLEOTIDE SEQUENCE [LARGE SCALE GENOMIC DNA]</scope>
    <source>
        <strain evidence="6 7">DSM 45256</strain>
    </source>
</reference>
<sequence>MQPDQSDQLVVSLRRAAHELLGRRSISDLEQTLAQIVAAAVDTVPGADAGGISMTEDGTIGSRAPVGGDVRKLDELQAELTEGPCITAAMEPPADGIVHARDLASSPDADRWPRFAPQAVGQGYRSILSTQLSTNGGTRAALNLYSHEPDAFDDASRTIAGLFGVQAAVLLYGVDHAAHMQQALDTRDVIGQAKGILMERFDVDEDRAFQMLVRSSQDLNLKLIVIARWLTSPEGRHKASSPPSGR</sequence>
<dbReference type="SMART" id="SM01012">
    <property type="entry name" value="ANTAR"/>
    <property type="match status" value="1"/>
</dbReference>
<accession>A0ABS4VUN1</accession>
<dbReference type="Gene3D" id="1.10.10.10">
    <property type="entry name" value="Winged helix-like DNA-binding domain superfamily/Winged helix DNA-binding domain"/>
    <property type="match status" value="1"/>
</dbReference>
<dbReference type="PIRSF" id="PIRSF036625">
    <property type="entry name" value="GAF_ANTAR"/>
    <property type="match status" value="1"/>
</dbReference>
<dbReference type="InterPro" id="IPR029016">
    <property type="entry name" value="GAF-like_dom_sf"/>
</dbReference>
<comment type="caution">
    <text evidence="6">The sequence shown here is derived from an EMBL/GenBank/DDBJ whole genome shotgun (WGS) entry which is preliminary data.</text>
</comment>
<evidence type="ECO:0000256" key="3">
    <source>
        <dbReference type="ARBA" id="ARBA00023015"/>
    </source>
</evidence>
<proteinExistence type="predicted"/>
<dbReference type="Pfam" id="PF03861">
    <property type="entry name" value="ANTAR"/>
    <property type="match status" value="1"/>
</dbReference>
<protein>
    <recommendedName>
        <fullName evidence="5">ANTAR domain-containing protein</fullName>
    </recommendedName>
</protein>
<evidence type="ECO:0000313" key="7">
    <source>
        <dbReference type="Proteomes" id="UP001519295"/>
    </source>
</evidence>
<dbReference type="PROSITE" id="PS50921">
    <property type="entry name" value="ANTAR"/>
    <property type="match status" value="1"/>
</dbReference>
<keyword evidence="4" id="KW-0804">Transcription</keyword>